<keyword evidence="2" id="KW-1003">Cell membrane</keyword>
<protein>
    <recommendedName>
        <fullName evidence="9">Branched-chain amino acid ABC transporter permease</fullName>
    </recommendedName>
</protein>
<dbReference type="RefSeq" id="WP_048164787.1">
    <property type="nucleotide sequence ID" value="NZ_CP006019.1"/>
</dbReference>
<evidence type="ECO:0008006" key="9">
    <source>
        <dbReference type="Google" id="ProtNLM"/>
    </source>
</evidence>
<dbReference type="eggNOG" id="arCOG01273">
    <property type="taxonomic scope" value="Archaea"/>
</dbReference>
<keyword evidence="8" id="KW-1185">Reference proteome</keyword>
<dbReference type="OrthoDB" id="15394at2157"/>
<evidence type="ECO:0000313" key="8">
    <source>
        <dbReference type="Proteomes" id="UP000027981"/>
    </source>
</evidence>
<dbReference type="KEGG" id="ppac:PAP_03920"/>
<reference evidence="8" key="1">
    <citation type="submission" date="2013-06" db="EMBL/GenBank/DDBJ databases">
        <title>Complete Genome Sequence of Hyperthermophilic Palaeococcus pacificus DY20341T, Isolated from a Deep-Sea Hydrothermal Sediments.</title>
        <authorList>
            <person name="Zeng X."/>
            <person name="Shao Z."/>
        </authorList>
    </citation>
    <scope>NUCLEOTIDE SEQUENCE [LARGE SCALE GENOMIC DNA]</scope>
    <source>
        <strain evidence="8">DY20341</strain>
    </source>
</reference>
<keyword evidence="3 6" id="KW-0812">Transmembrane</keyword>
<keyword evidence="5 6" id="KW-0472">Membrane</keyword>
<dbReference type="HOGENOM" id="CLU_031365_1_0_2"/>
<evidence type="ECO:0000256" key="1">
    <source>
        <dbReference type="ARBA" id="ARBA00004651"/>
    </source>
</evidence>
<feature type="transmembrane region" description="Helical" evidence="6">
    <location>
        <begin position="86"/>
        <end position="112"/>
    </location>
</feature>
<dbReference type="Pfam" id="PF02653">
    <property type="entry name" value="BPD_transp_2"/>
    <property type="match status" value="1"/>
</dbReference>
<feature type="transmembrane region" description="Helical" evidence="6">
    <location>
        <begin position="220"/>
        <end position="239"/>
    </location>
</feature>
<feature type="transmembrane region" description="Helical" evidence="6">
    <location>
        <begin position="39"/>
        <end position="66"/>
    </location>
</feature>
<dbReference type="GO" id="GO:0015658">
    <property type="term" value="F:branched-chain amino acid transmembrane transporter activity"/>
    <property type="evidence" value="ECO:0007669"/>
    <property type="project" value="InterPro"/>
</dbReference>
<feature type="transmembrane region" description="Helical" evidence="6">
    <location>
        <begin position="166"/>
        <end position="183"/>
    </location>
</feature>
<dbReference type="GeneID" id="24841911"/>
<feature type="transmembrane region" description="Helical" evidence="6">
    <location>
        <begin position="121"/>
        <end position="139"/>
    </location>
</feature>
<evidence type="ECO:0000256" key="5">
    <source>
        <dbReference type="ARBA" id="ARBA00023136"/>
    </source>
</evidence>
<name>A0A075LSX7_9EURY</name>
<dbReference type="EMBL" id="CP006019">
    <property type="protein sequence ID" value="AIF69201.1"/>
    <property type="molecule type" value="Genomic_DNA"/>
</dbReference>
<dbReference type="AlphaFoldDB" id="A0A075LSX7"/>
<dbReference type="CDD" id="cd06581">
    <property type="entry name" value="TM_PBP1_LivM_like"/>
    <property type="match status" value="1"/>
</dbReference>
<dbReference type="Proteomes" id="UP000027981">
    <property type="component" value="Chromosome"/>
</dbReference>
<evidence type="ECO:0000256" key="4">
    <source>
        <dbReference type="ARBA" id="ARBA00022989"/>
    </source>
</evidence>
<accession>A0A075LSX7</accession>
<comment type="subcellular location">
    <subcellularLocation>
        <location evidence="1">Cell membrane</location>
        <topology evidence="1">Multi-pass membrane protein</topology>
    </subcellularLocation>
</comment>
<dbReference type="GO" id="GO:0005886">
    <property type="term" value="C:plasma membrane"/>
    <property type="evidence" value="ECO:0007669"/>
    <property type="project" value="UniProtKB-SubCell"/>
</dbReference>
<evidence type="ECO:0000256" key="3">
    <source>
        <dbReference type="ARBA" id="ARBA00022692"/>
    </source>
</evidence>
<evidence type="ECO:0000256" key="6">
    <source>
        <dbReference type="SAM" id="Phobius"/>
    </source>
</evidence>
<feature type="transmembrane region" description="Helical" evidence="6">
    <location>
        <begin position="6"/>
        <end position="27"/>
    </location>
</feature>
<gene>
    <name evidence="7" type="ORF">PAP_03920</name>
</gene>
<dbReference type="STRING" id="1343739.PAP_03920"/>
<keyword evidence="4 6" id="KW-1133">Transmembrane helix</keyword>
<reference evidence="7 8" key="2">
    <citation type="journal article" date="2015" name="Genome Announc.">
        <title>Complete Genome Sequence of Hyperthermophilic Piezophilic Archaeon Palaeococcus pacificus DY20341T, Isolated from Deep-Sea Hydrothermal Sediments.</title>
        <authorList>
            <person name="Zeng X."/>
            <person name="Jebbar M."/>
            <person name="Shao Z."/>
        </authorList>
    </citation>
    <scope>NUCLEOTIDE SEQUENCE [LARGE SCALE GENOMIC DNA]</scope>
    <source>
        <strain evidence="7 8">DY20341</strain>
    </source>
</reference>
<dbReference type="PANTHER" id="PTHR30482">
    <property type="entry name" value="HIGH-AFFINITY BRANCHED-CHAIN AMINO ACID TRANSPORT SYSTEM PERMEASE"/>
    <property type="match status" value="1"/>
</dbReference>
<evidence type="ECO:0000256" key="2">
    <source>
        <dbReference type="ARBA" id="ARBA00022475"/>
    </source>
</evidence>
<organism evidence="7 8">
    <name type="scientific">Palaeococcus pacificus DY20341</name>
    <dbReference type="NCBI Taxonomy" id="1343739"/>
    <lineage>
        <taxon>Archaea</taxon>
        <taxon>Methanobacteriati</taxon>
        <taxon>Methanobacteriota</taxon>
        <taxon>Thermococci</taxon>
        <taxon>Thermococcales</taxon>
        <taxon>Thermococcaceae</taxon>
        <taxon>Palaeococcus</taxon>
    </lineage>
</organism>
<evidence type="ECO:0000313" key="7">
    <source>
        <dbReference type="EMBL" id="AIF69201.1"/>
    </source>
</evidence>
<dbReference type="PANTHER" id="PTHR30482:SF1">
    <property type="entry name" value="BRANCHED-CHAIN AMINO ACID TRANSPORT PERMEASE PROTEIN LIVM-RELATED"/>
    <property type="match status" value="1"/>
</dbReference>
<sequence length="343" mass="37805">MIGELIQLILVWFGIYLIVNLSLNMEFGNGGIPNFGRHFAVIIGAITLGGIVNRLLMLVFGVHGNIIDASTEVSAKANEVIAQHPIYGLGLLIFTLALAFIIGFLTGSVFILPSAKLKEDYLGVTLLAIGEVIFFVTYYTPSLIGGYYGASVPDILAFIPGEKRDLVFVVIILAIALLVYFLVERLINTPYGRLIRAMRENENVVIAFGRDIMRIRMKTVALGSGIAAMAGALYGFYSANIIGSAFTRIEWTFYPFLMILVGGKGNNRGVAFGTFAFILMKVLIETYKFQIKAFLHLPFEAVWLEYVLFGVLALMVIHHRPEGILRESSIITEPVKNLKKAKA</sequence>
<dbReference type="InterPro" id="IPR001851">
    <property type="entry name" value="ABC_transp_permease"/>
</dbReference>
<proteinExistence type="predicted"/>
<dbReference type="InterPro" id="IPR043428">
    <property type="entry name" value="LivM-like"/>
</dbReference>